<dbReference type="SUPFAM" id="SSF52499">
    <property type="entry name" value="Isochorismatase-like hydrolases"/>
    <property type="match status" value="1"/>
</dbReference>
<keyword evidence="1 3" id="KW-0378">Hydrolase</keyword>
<dbReference type="RefSeq" id="WP_162446083.1">
    <property type="nucleotide sequence ID" value="NZ_CP048222.1"/>
</dbReference>
<feature type="domain" description="Isochorismatase-like" evidence="2">
    <location>
        <begin position="9"/>
        <end position="184"/>
    </location>
</feature>
<organism evidence="3 4">
    <name type="scientific">Rhodocytophaga rosea</name>
    <dbReference type="NCBI Taxonomy" id="2704465"/>
    <lineage>
        <taxon>Bacteria</taxon>
        <taxon>Pseudomonadati</taxon>
        <taxon>Bacteroidota</taxon>
        <taxon>Cytophagia</taxon>
        <taxon>Cytophagales</taxon>
        <taxon>Rhodocytophagaceae</taxon>
        <taxon>Rhodocytophaga</taxon>
    </lineage>
</organism>
<dbReference type="InterPro" id="IPR050272">
    <property type="entry name" value="Isochorismatase-like_hydrls"/>
</dbReference>
<dbReference type="Proteomes" id="UP000480178">
    <property type="component" value="Chromosome"/>
</dbReference>
<sequence>MRDTDKKIALLIIDCQKGIDESEYWGGNRNNPEAEKNIEILLQHWRKWQLPLFHIQHLSVNHTSPLLPGQPGNEIKEFARPLPGEIIIQKTGVTSAFVHTPLQSILAEQGIQTLVIAGFVTNNSVEATARMAGNLGFHTFVISDACAAFNLRGLNGEIFDSQLVHNISLANLQGEYATVVTTQEIVKQIQELYEHTSLV</sequence>
<dbReference type="InterPro" id="IPR036380">
    <property type="entry name" value="Isochorismatase-like_sf"/>
</dbReference>
<keyword evidence="4" id="KW-1185">Reference proteome</keyword>
<dbReference type="KEGG" id="rhoz:GXP67_27365"/>
<evidence type="ECO:0000313" key="4">
    <source>
        <dbReference type="Proteomes" id="UP000480178"/>
    </source>
</evidence>
<reference evidence="3 4" key="1">
    <citation type="submission" date="2020-01" db="EMBL/GenBank/DDBJ databases">
        <authorList>
            <person name="Kim M.K."/>
        </authorList>
    </citation>
    <scope>NUCLEOTIDE SEQUENCE [LARGE SCALE GENOMIC DNA]</scope>
    <source>
        <strain evidence="3 4">172606-1</strain>
    </source>
</reference>
<proteinExistence type="predicted"/>
<name>A0A6C0GRI3_9BACT</name>
<protein>
    <submittedName>
        <fullName evidence="3">Cysteine hydrolase</fullName>
    </submittedName>
</protein>
<dbReference type="Pfam" id="PF00857">
    <property type="entry name" value="Isochorismatase"/>
    <property type="match status" value="1"/>
</dbReference>
<dbReference type="AlphaFoldDB" id="A0A6C0GRI3"/>
<dbReference type="PANTHER" id="PTHR43540">
    <property type="entry name" value="PEROXYUREIDOACRYLATE/UREIDOACRYLATE AMIDOHYDROLASE-RELATED"/>
    <property type="match status" value="1"/>
</dbReference>
<dbReference type="PANTHER" id="PTHR43540:SF1">
    <property type="entry name" value="ISOCHORISMATASE HYDROLASE"/>
    <property type="match status" value="1"/>
</dbReference>
<accession>A0A6C0GRI3</accession>
<dbReference type="Gene3D" id="3.40.50.850">
    <property type="entry name" value="Isochorismatase-like"/>
    <property type="match status" value="1"/>
</dbReference>
<evidence type="ECO:0000259" key="2">
    <source>
        <dbReference type="Pfam" id="PF00857"/>
    </source>
</evidence>
<gene>
    <name evidence="3" type="ORF">GXP67_27365</name>
</gene>
<dbReference type="CDD" id="cd01014">
    <property type="entry name" value="nicotinamidase_related"/>
    <property type="match status" value="1"/>
</dbReference>
<dbReference type="EMBL" id="CP048222">
    <property type="protein sequence ID" value="QHT70100.1"/>
    <property type="molecule type" value="Genomic_DNA"/>
</dbReference>
<dbReference type="GO" id="GO:0016787">
    <property type="term" value="F:hydrolase activity"/>
    <property type="evidence" value="ECO:0007669"/>
    <property type="project" value="UniProtKB-KW"/>
</dbReference>
<dbReference type="InterPro" id="IPR000868">
    <property type="entry name" value="Isochorismatase-like_dom"/>
</dbReference>
<evidence type="ECO:0000313" key="3">
    <source>
        <dbReference type="EMBL" id="QHT70100.1"/>
    </source>
</evidence>
<evidence type="ECO:0000256" key="1">
    <source>
        <dbReference type="ARBA" id="ARBA00022801"/>
    </source>
</evidence>